<evidence type="ECO:0000313" key="2">
    <source>
        <dbReference type="EMBL" id="WOK04728.1"/>
    </source>
</evidence>
<feature type="chain" id="PRO_5045387937" description="LPP20 lipoprotein" evidence="1">
    <location>
        <begin position="24"/>
        <end position="333"/>
    </location>
</feature>
<protein>
    <recommendedName>
        <fullName evidence="4">LPP20 lipoprotein</fullName>
    </recommendedName>
</protein>
<name>A0ABZ0II66_9BACT</name>
<evidence type="ECO:0000256" key="1">
    <source>
        <dbReference type="SAM" id="SignalP"/>
    </source>
</evidence>
<evidence type="ECO:0008006" key="4">
    <source>
        <dbReference type="Google" id="ProtNLM"/>
    </source>
</evidence>
<evidence type="ECO:0000313" key="3">
    <source>
        <dbReference type="Proteomes" id="UP001302349"/>
    </source>
</evidence>
<proteinExistence type="predicted"/>
<gene>
    <name evidence="2" type="ORF">RT717_16730</name>
</gene>
<keyword evidence="3" id="KW-1185">Reference proteome</keyword>
<dbReference type="Proteomes" id="UP001302349">
    <property type="component" value="Chromosome"/>
</dbReference>
<keyword evidence="1" id="KW-0732">Signal</keyword>
<dbReference type="EMBL" id="CP136051">
    <property type="protein sequence ID" value="WOK04728.1"/>
    <property type="molecule type" value="Genomic_DNA"/>
</dbReference>
<accession>A0ABZ0II66</accession>
<sequence>MKKLLVLALLCLPFLGNSQIVNEKNVKDWGYGENKIKKAPKKIYIKDFFVNYQVLSSNSETATNSDLDKATSMMSVGLVGLETEDFQEITDAAYKRMVGKLADAGYEIVDSEEAGKAEMFQDYTKLTGGTPSQAQIIGYISTAPTGYDYYVKRVTNKGKAKDAFFDVTPKLSKDLGDIPVLEANVSFQFVTIEGSSFAGAAKMKGNVDFVLAATAIGTSSEGFFGSKIETSATLERVVWKGGAAGLGALSIIQFSPKSDISIEGVVEQKKFKEYVSSNSYKPSYANIVITQDKKIEVSHQVKADRDAYKTKSLQALNEYLDQMIQKLIESANG</sequence>
<feature type="signal peptide" evidence="1">
    <location>
        <begin position="1"/>
        <end position="23"/>
    </location>
</feature>
<organism evidence="2 3">
    <name type="scientific">Imperialibacter roseus</name>
    <dbReference type="NCBI Taxonomy" id="1324217"/>
    <lineage>
        <taxon>Bacteria</taxon>
        <taxon>Pseudomonadati</taxon>
        <taxon>Bacteroidota</taxon>
        <taxon>Cytophagia</taxon>
        <taxon>Cytophagales</taxon>
        <taxon>Flammeovirgaceae</taxon>
        <taxon>Imperialibacter</taxon>
    </lineage>
</organism>
<dbReference type="RefSeq" id="WP_317487529.1">
    <property type="nucleotide sequence ID" value="NZ_CP136051.1"/>
</dbReference>
<reference evidence="2 3" key="1">
    <citation type="journal article" date="2023" name="Microbiol. Resour. Announc.">
        <title>Complete Genome Sequence of Imperialibacter roseus strain P4T.</title>
        <authorList>
            <person name="Tizabi D.R."/>
            <person name="Bachvaroff T."/>
            <person name="Hill R.T."/>
        </authorList>
    </citation>
    <scope>NUCLEOTIDE SEQUENCE [LARGE SCALE GENOMIC DNA]</scope>
    <source>
        <strain evidence="2 3">P4T</strain>
    </source>
</reference>